<keyword evidence="7 10" id="KW-0418">Kinase</keyword>
<comment type="catalytic activity">
    <reaction evidence="1 10">
        <text>(2R)-3-phosphoglycerate + ATP = (2R)-3-phospho-glyceroyl phosphate + ADP</text>
        <dbReference type="Rhea" id="RHEA:14801"/>
        <dbReference type="ChEBI" id="CHEBI:30616"/>
        <dbReference type="ChEBI" id="CHEBI:57604"/>
        <dbReference type="ChEBI" id="CHEBI:58272"/>
        <dbReference type="ChEBI" id="CHEBI:456216"/>
        <dbReference type="EC" id="2.7.2.3"/>
    </reaction>
</comment>
<dbReference type="RefSeq" id="WP_319984872.1">
    <property type="nucleotide sequence ID" value="NZ_JAXAVV010000007.1"/>
</dbReference>
<evidence type="ECO:0000256" key="2">
    <source>
        <dbReference type="ARBA" id="ARBA00004838"/>
    </source>
</evidence>
<dbReference type="Proteomes" id="UP001271792">
    <property type="component" value="Unassembled WGS sequence"/>
</dbReference>
<keyword evidence="6" id="KW-0547">Nucleotide-binding</keyword>
<dbReference type="GO" id="GO:0016301">
    <property type="term" value="F:kinase activity"/>
    <property type="evidence" value="ECO:0007669"/>
    <property type="project" value="UniProtKB-KW"/>
</dbReference>
<accession>A0ABU4TST8</accession>
<evidence type="ECO:0000256" key="5">
    <source>
        <dbReference type="ARBA" id="ARBA00022679"/>
    </source>
</evidence>
<dbReference type="PANTHER" id="PTHR11406">
    <property type="entry name" value="PHOSPHOGLYCERATE KINASE"/>
    <property type="match status" value="1"/>
</dbReference>
<evidence type="ECO:0000256" key="8">
    <source>
        <dbReference type="ARBA" id="ARBA00022840"/>
    </source>
</evidence>
<dbReference type="PRINTS" id="PR00477">
    <property type="entry name" value="PHGLYCKINASE"/>
</dbReference>
<keyword evidence="5 10" id="KW-0808">Transferase</keyword>
<protein>
    <recommendedName>
        <fullName evidence="4 10">Phosphoglycerate kinase</fullName>
        <ecNumber evidence="3 10">2.7.2.3</ecNumber>
    </recommendedName>
</protein>
<evidence type="ECO:0000256" key="9">
    <source>
        <dbReference type="ARBA" id="ARBA00023152"/>
    </source>
</evidence>
<gene>
    <name evidence="11" type="primary">pgk</name>
    <name evidence="11" type="ORF">SK571_16020</name>
</gene>
<proteinExistence type="inferred from homology"/>
<dbReference type="SUPFAM" id="SSF53748">
    <property type="entry name" value="Phosphoglycerate kinase"/>
    <property type="match status" value="1"/>
</dbReference>
<dbReference type="PANTHER" id="PTHR11406:SF23">
    <property type="entry name" value="PHOSPHOGLYCERATE KINASE 1, CHLOROPLASTIC-RELATED"/>
    <property type="match status" value="1"/>
</dbReference>
<evidence type="ECO:0000256" key="4">
    <source>
        <dbReference type="ARBA" id="ARBA00016471"/>
    </source>
</evidence>
<dbReference type="InterPro" id="IPR001576">
    <property type="entry name" value="Phosphoglycerate_kinase"/>
</dbReference>
<evidence type="ECO:0000256" key="6">
    <source>
        <dbReference type="ARBA" id="ARBA00022741"/>
    </source>
</evidence>
<comment type="caution">
    <text evidence="11">The sequence shown here is derived from an EMBL/GenBank/DDBJ whole genome shotgun (WGS) entry which is preliminary data.</text>
</comment>
<evidence type="ECO:0000256" key="10">
    <source>
        <dbReference type="RuleBase" id="RU000532"/>
    </source>
</evidence>
<keyword evidence="12" id="KW-1185">Reference proteome</keyword>
<evidence type="ECO:0000256" key="3">
    <source>
        <dbReference type="ARBA" id="ARBA00013061"/>
    </source>
</evidence>
<comment type="pathway">
    <text evidence="2">Carbohydrate degradation; glycolysis; pyruvate from D-glyceraldehyde 3-phosphate: step 2/5.</text>
</comment>
<name>A0ABU4TST8_9PSEU</name>
<keyword evidence="8" id="KW-0067">ATP-binding</keyword>
<evidence type="ECO:0000256" key="7">
    <source>
        <dbReference type="ARBA" id="ARBA00022777"/>
    </source>
</evidence>
<keyword evidence="9" id="KW-0324">Glycolysis</keyword>
<sequence>MNRLRDKEIRPGDRWVYSAGFNVRPDLRDTGRIDAEIPDLRRILDAGGRVAILSHQGSHGSADELDHVAAHLTTRLGSTVDYVWDNDTPQAARLAGELRPGTAALFGNTRRHAGEQRNDPALARRFAALGDAVAVGGFSKAHRAHASNVGVLRTLPGYVTDSVLRETELLAPWAGPSDRFSIAVLGGVKREKTMTGLDAVSRHYDVVVPGGVVLNTVLRALGHDVGASELGEDPEGCLRVARTVLGRTGRARIHVPRHVTVTRDGAVRIVGVHQIPPGWAIADLVPRPWLRDALARLVSGGGRAFVAGTPSRYAEGFRNSADQLLAAFSAPGVDALLMGGDTVAELPWDGPVSTGGGAALHFLAHGTCPVLDAVRTGPGEAA</sequence>
<evidence type="ECO:0000313" key="11">
    <source>
        <dbReference type="EMBL" id="MDX8050896.1"/>
    </source>
</evidence>
<dbReference type="Gene3D" id="3.40.50.1260">
    <property type="entry name" value="Phosphoglycerate kinase, N-terminal domain"/>
    <property type="match status" value="2"/>
</dbReference>
<dbReference type="InterPro" id="IPR036043">
    <property type="entry name" value="Phosphoglycerate_kinase_sf"/>
</dbReference>
<evidence type="ECO:0000313" key="12">
    <source>
        <dbReference type="Proteomes" id="UP001271792"/>
    </source>
</evidence>
<dbReference type="Pfam" id="PF00162">
    <property type="entry name" value="PGK"/>
    <property type="match status" value="1"/>
</dbReference>
<evidence type="ECO:0000256" key="1">
    <source>
        <dbReference type="ARBA" id="ARBA00000642"/>
    </source>
</evidence>
<dbReference type="EMBL" id="JAXAVV010000007">
    <property type="protein sequence ID" value="MDX8050896.1"/>
    <property type="molecule type" value="Genomic_DNA"/>
</dbReference>
<dbReference type="EC" id="2.7.2.3" evidence="3 10"/>
<comment type="similarity">
    <text evidence="10">Belongs to the phosphoglycerate kinase family.</text>
</comment>
<reference evidence="11 12" key="2">
    <citation type="submission" date="2023-11" db="EMBL/GenBank/DDBJ databases">
        <authorList>
            <person name="Lara A.C."/>
            <person name="Chronakova A."/>
        </authorList>
    </citation>
    <scope>NUCLEOTIDE SEQUENCE [LARGE SCALE GENOMIC DNA]</scope>
    <source>
        <strain evidence="11 12">BCCO 10_0798</strain>
    </source>
</reference>
<organism evidence="11 12">
    <name type="scientific">Lentzea kristufekii</name>
    <dbReference type="NCBI Taxonomy" id="3095430"/>
    <lineage>
        <taxon>Bacteria</taxon>
        <taxon>Bacillati</taxon>
        <taxon>Actinomycetota</taxon>
        <taxon>Actinomycetes</taxon>
        <taxon>Pseudonocardiales</taxon>
        <taxon>Pseudonocardiaceae</taxon>
        <taxon>Lentzea</taxon>
    </lineage>
</organism>
<reference evidence="11 12" key="1">
    <citation type="submission" date="2023-11" db="EMBL/GenBank/DDBJ databases">
        <title>Lentzea sokolovensis, sp. nov., Lentzea kristufkii, sp. nov., and Lentzea miocenensis, sp. nov., rare actinobacteria from Sokolov Coal Basin, Miocene lacustrine sediment, Czech Republic.</title>
        <authorList>
            <person name="Lara A."/>
            <person name="Kotroba L."/>
            <person name="Nouioui I."/>
            <person name="Neumann-Schaal M."/>
            <person name="Mast Y."/>
            <person name="Chronakova A."/>
        </authorList>
    </citation>
    <scope>NUCLEOTIDE SEQUENCE [LARGE SCALE GENOMIC DNA]</scope>
    <source>
        <strain evidence="11 12">BCCO 10_0798</strain>
    </source>
</reference>
<dbReference type="InterPro" id="IPR015824">
    <property type="entry name" value="Phosphoglycerate_kinase_N"/>
</dbReference>